<dbReference type="SUPFAM" id="SSF90257">
    <property type="entry name" value="Myosin rod fragments"/>
    <property type="match status" value="1"/>
</dbReference>
<organism evidence="7">
    <name type="scientific">Timspurckia oligopyrenoides</name>
    <dbReference type="NCBI Taxonomy" id="708627"/>
    <lineage>
        <taxon>Eukaryota</taxon>
        <taxon>Rhodophyta</taxon>
        <taxon>Bangiophyceae</taxon>
        <taxon>Porphyridiales</taxon>
        <taxon>Porphyridiaceae</taxon>
        <taxon>Timspurckia</taxon>
    </lineage>
</organism>
<evidence type="ECO:0000256" key="1">
    <source>
        <dbReference type="ARBA" id="ARBA00009054"/>
    </source>
</evidence>
<dbReference type="GO" id="GO:0051082">
    <property type="term" value="F:unfolded protein binding"/>
    <property type="evidence" value="ECO:0007669"/>
    <property type="project" value="TreeGrafter"/>
</dbReference>
<dbReference type="InterPro" id="IPR013805">
    <property type="entry name" value="GrpE_CC"/>
</dbReference>
<dbReference type="PANTHER" id="PTHR21237:SF40">
    <property type="entry name" value="CELL CYCLE AND APOPTOSIS REGULATOR PROTEIN 2"/>
    <property type="match status" value="1"/>
</dbReference>
<dbReference type="Pfam" id="PF01025">
    <property type="entry name" value="GrpE"/>
    <property type="match status" value="1"/>
</dbReference>
<dbReference type="PROSITE" id="PS01071">
    <property type="entry name" value="GRPE"/>
    <property type="match status" value="1"/>
</dbReference>
<dbReference type="SUPFAM" id="SSF58014">
    <property type="entry name" value="Coiled-coil domain of nucleotide exchange factor GrpE"/>
    <property type="match status" value="1"/>
</dbReference>
<evidence type="ECO:0000256" key="6">
    <source>
        <dbReference type="SAM" id="MobiDB-lite"/>
    </source>
</evidence>
<dbReference type="InterPro" id="IPR000740">
    <property type="entry name" value="GrpE"/>
</dbReference>
<dbReference type="SUPFAM" id="SSF51064">
    <property type="entry name" value="Head domain of nucleotide exchange factor GrpE"/>
    <property type="match status" value="1"/>
</dbReference>
<dbReference type="Gene3D" id="2.30.22.10">
    <property type="entry name" value="Head domain of nucleotide exchange factor GrpE"/>
    <property type="match status" value="1"/>
</dbReference>
<dbReference type="PRINTS" id="PR00773">
    <property type="entry name" value="GRPEPROTEIN"/>
</dbReference>
<protein>
    <recommendedName>
        <fullName evidence="3">GrpE protein homolog</fullName>
    </recommendedName>
</protein>
<comment type="similarity">
    <text evidence="1 4">Belongs to the GrpE family.</text>
</comment>
<accession>A0A7S0ZFC1</accession>
<dbReference type="GO" id="GO:0005759">
    <property type="term" value="C:mitochondrial matrix"/>
    <property type="evidence" value="ECO:0007669"/>
    <property type="project" value="UniProtKB-SubCell"/>
</dbReference>
<dbReference type="PANTHER" id="PTHR21237">
    <property type="entry name" value="GRPE PROTEIN"/>
    <property type="match status" value="1"/>
</dbReference>
<keyword evidence="5" id="KW-0175">Coiled coil</keyword>
<reference evidence="7" key="1">
    <citation type="submission" date="2021-01" db="EMBL/GenBank/DDBJ databases">
        <authorList>
            <person name="Corre E."/>
            <person name="Pelletier E."/>
            <person name="Niang G."/>
            <person name="Scheremetjew M."/>
            <person name="Finn R."/>
            <person name="Kale V."/>
            <person name="Holt S."/>
            <person name="Cochrane G."/>
            <person name="Meng A."/>
            <person name="Brown T."/>
            <person name="Cohen L."/>
        </authorList>
    </citation>
    <scope>NUCLEOTIDE SEQUENCE</scope>
    <source>
        <strain evidence="7">CCMP3278</strain>
    </source>
</reference>
<dbReference type="GO" id="GO:0000774">
    <property type="term" value="F:adenyl-nucleotide exchange factor activity"/>
    <property type="evidence" value="ECO:0007669"/>
    <property type="project" value="InterPro"/>
</dbReference>
<keyword evidence="2 3" id="KW-0143">Chaperone</keyword>
<dbReference type="Gene3D" id="3.90.20.20">
    <property type="match status" value="1"/>
</dbReference>
<comment type="subcellular location">
    <subcellularLocation>
        <location evidence="3">Mitochondrion matrix</location>
    </subcellularLocation>
</comment>
<evidence type="ECO:0000313" key="7">
    <source>
        <dbReference type="EMBL" id="CAD8819984.1"/>
    </source>
</evidence>
<dbReference type="HAMAP" id="MF_01151">
    <property type="entry name" value="GrpE"/>
    <property type="match status" value="1"/>
</dbReference>
<evidence type="ECO:0000256" key="3">
    <source>
        <dbReference type="RuleBase" id="RU000640"/>
    </source>
</evidence>
<dbReference type="EMBL" id="HBFP01006138">
    <property type="protein sequence ID" value="CAD8819984.1"/>
    <property type="molecule type" value="Transcribed_RNA"/>
</dbReference>
<gene>
    <name evidence="7" type="ORF">TOLI1172_LOCUS4373</name>
</gene>
<name>A0A7S0ZFC1_9RHOD</name>
<evidence type="ECO:0000256" key="2">
    <source>
        <dbReference type="ARBA" id="ARBA00023186"/>
    </source>
</evidence>
<proteinExistence type="inferred from homology"/>
<dbReference type="GO" id="GO:0006457">
    <property type="term" value="P:protein folding"/>
    <property type="evidence" value="ECO:0007669"/>
    <property type="project" value="InterPro"/>
</dbReference>
<keyword evidence="3" id="KW-0496">Mitochondrion</keyword>
<feature type="compositionally biased region" description="Low complexity" evidence="6">
    <location>
        <begin position="345"/>
        <end position="355"/>
    </location>
</feature>
<dbReference type="GO" id="GO:0042803">
    <property type="term" value="F:protein homodimerization activity"/>
    <property type="evidence" value="ECO:0007669"/>
    <property type="project" value="InterPro"/>
</dbReference>
<feature type="coiled-coil region" evidence="5">
    <location>
        <begin position="267"/>
        <end position="318"/>
    </location>
</feature>
<feature type="coiled-coil region" evidence="5">
    <location>
        <begin position="59"/>
        <end position="93"/>
    </location>
</feature>
<feature type="region of interest" description="Disordered" evidence="6">
    <location>
        <begin position="343"/>
        <end position="378"/>
    </location>
</feature>
<sequence length="378" mass="42758">MACFVSSATGIGSGHMLQASDRVKIQKNIPCHTCKAPSRSRMLTMSGSSFDDRAVSSEYEENEDMITKYRERIERLERALIASENRADSAIRDFEQYKKRQAISNTKTVLNARADFARVLLPVLDSYESALVKYSQTHTDPGFAKIQRQLLQVLRDQGISSIEADGAEFDPLIHYAIGSSHHDTIPQGFVCEQIARGYMIEGELLRPAQVIVSTGASKASEVQQESAGGPSEDVIEPEKERKAVELQSLEEQEKVDSKLMESWKISEKRMEDLKAQVEDEREALKNTVHRVVELEEVVQALMNQLENTRKDTVSLRNAHAELNDDFEYFRKQVIQALVSLTSRKPAPQAYQQQPRPNVPRPPPQRRYGPTSEISPFFF</sequence>
<dbReference type="AlphaFoldDB" id="A0A7S0ZFC1"/>
<evidence type="ECO:0000256" key="4">
    <source>
        <dbReference type="RuleBase" id="RU004478"/>
    </source>
</evidence>
<evidence type="ECO:0000256" key="5">
    <source>
        <dbReference type="SAM" id="Coils"/>
    </source>
</evidence>
<comment type="function">
    <text evidence="3">Essential component of the PAM complex, a complex required for the translocation of transit peptide-containing proteins from the inner membrane into the mitochondrial matrix in an ATP-dependent manner.</text>
</comment>
<dbReference type="InterPro" id="IPR009012">
    <property type="entry name" value="GrpE_head"/>
</dbReference>
<dbReference type="GO" id="GO:0051087">
    <property type="term" value="F:protein-folding chaperone binding"/>
    <property type="evidence" value="ECO:0007669"/>
    <property type="project" value="InterPro"/>
</dbReference>